<proteinExistence type="predicted"/>
<protein>
    <submittedName>
        <fullName evidence="1">PhiE125 gp8 family phage protein</fullName>
    </submittedName>
</protein>
<accession>A0ABU0UF69</accession>
<dbReference type="RefSeq" id="WP_306928567.1">
    <property type="nucleotide sequence ID" value="NZ_JAUTBL010000001.1"/>
</dbReference>
<dbReference type="NCBIfam" id="TIGR02215">
    <property type="entry name" value="phage_chp_gp8"/>
    <property type="match status" value="1"/>
</dbReference>
<dbReference type="InterPro" id="IPR011738">
    <property type="entry name" value="Phage_CHP"/>
</dbReference>
<dbReference type="InterPro" id="IPR021146">
    <property type="entry name" value="Phage_gp6-like_head-tail"/>
</dbReference>
<reference evidence="1 2" key="1">
    <citation type="submission" date="2023-07" db="EMBL/GenBank/DDBJ databases">
        <title>Functional and genomic diversity of the sorghum phyllosphere microbiome.</title>
        <authorList>
            <person name="Shade A."/>
        </authorList>
    </citation>
    <scope>NUCLEOTIDE SEQUENCE [LARGE SCALE GENOMIC DNA]</scope>
    <source>
        <strain evidence="1 2">SORGH_AS_1126</strain>
    </source>
</reference>
<dbReference type="Gene3D" id="1.10.3230.30">
    <property type="entry name" value="Phage gp6-like head-tail connector protein"/>
    <property type="match status" value="1"/>
</dbReference>
<dbReference type="Pfam" id="PF05135">
    <property type="entry name" value="Phage_connect_1"/>
    <property type="match status" value="1"/>
</dbReference>
<dbReference type="EMBL" id="JAUTBL010000001">
    <property type="protein sequence ID" value="MDQ1183576.1"/>
    <property type="molecule type" value="Genomic_DNA"/>
</dbReference>
<gene>
    <name evidence="1" type="ORF">QE408_000698</name>
</gene>
<dbReference type="CDD" id="cd08054">
    <property type="entry name" value="gp6"/>
    <property type="match status" value="1"/>
</dbReference>
<keyword evidence="2" id="KW-1185">Reference proteome</keyword>
<organism evidence="1 2">
    <name type="scientific">Agrobacterium larrymoorei</name>
    <dbReference type="NCBI Taxonomy" id="160699"/>
    <lineage>
        <taxon>Bacteria</taxon>
        <taxon>Pseudomonadati</taxon>
        <taxon>Pseudomonadota</taxon>
        <taxon>Alphaproteobacteria</taxon>
        <taxon>Hyphomicrobiales</taxon>
        <taxon>Rhizobiaceae</taxon>
        <taxon>Rhizobium/Agrobacterium group</taxon>
        <taxon>Agrobacterium</taxon>
    </lineage>
</organism>
<sequence length="185" mass="20345">MWYAATSEAKEPNALAVALAEVKARLLINHEDDDDDLTAMIREATAYVETYCNIRLLPQTLTCECDGWRDFSRLPDGPISANAVTVINYVDGSGAAQTLSTDAYRVLHDGLEAQIAPKAGKVWPVAHYAERIKLTIDAGYVDAVPCEVRAAILLRVATSYQNRENVTAAPWTEFDSLLVNFRRGA</sequence>
<dbReference type="Proteomes" id="UP001224781">
    <property type="component" value="Unassembled WGS sequence"/>
</dbReference>
<comment type="caution">
    <text evidence="1">The sequence shown here is derived from an EMBL/GenBank/DDBJ whole genome shotgun (WGS) entry which is preliminary data.</text>
</comment>
<evidence type="ECO:0000313" key="1">
    <source>
        <dbReference type="EMBL" id="MDQ1183576.1"/>
    </source>
</evidence>
<evidence type="ECO:0000313" key="2">
    <source>
        <dbReference type="Proteomes" id="UP001224781"/>
    </source>
</evidence>
<name>A0ABU0UF69_9HYPH</name>